<dbReference type="Gene3D" id="1.10.10.10">
    <property type="entry name" value="Winged helix-like DNA-binding domain superfamily/Winged helix DNA-binding domain"/>
    <property type="match status" value="1"/>
</dbReference>
<dbReference type="GO" id="GO:0003700">
    <property type="term" value="F:DNA-binding transcription factor activity"/>
    <property type="evidence" value="ECO:0007669"/>
    <property type="project" value="InterPro"/>
</dbReference>
<dbReference type="InterPro" id="IPR036390">
    <property type="entry name" value="WH_DNA-bd_sf"/>
</dbReference>
<dbReference type="AlphaFoldDB" id="A0A6G4AEA8"/>
<evidence type="ECO:0000313" key="5">
    <source>
        <dbReference type="EMBL" id="NEW71011.1"/>
    </source>
</evidence>
<dbReference type="SUPFAM" id="SSF46785">
    <property type="entry name" value="Winged helix' DNA-binding domain"/>
    <property type="match status" value="1"/>
</dbReference>
<organism evidence="5 6">
    <name type="scientific">Streptomyces rhizosphaericus</name>
    <dbReference type="NCBI Taxonomy" id="114699"/>
    <lineage>
        <taxon>Bacteria</taxon>
        <taxon>Bacillati</taxon>
        <taxon>Actinomycetota</taxon>
        <taxon>Actinomycetes</taxon>
        <taxon>Kitasatosporales</taxon>
        <taxon>Streptomycetaceae</taxon>
        <taxon>Streptomyces</taxon>
        <taxon>Streptomyces violaceusniger group</taxon>
    </lineage>
</organism>
<dbReference type="SMART" id="SM00345">
    <property type="entry name" value="HTH_GNTR"/>
    <property type="match status" value="1"/>
</dbReference>
<evidence type="ECO:0000256" key="1">
    <source>
        <dbReference type="ARBA" id="ARBA00023015"/>
    </source>
</evidence>
<gene>
    <name evidence="5" type="ORF">G4H13_11480</name>
</gene>
<name>A0A6G4AEA8_9ACTN</name>
<dbReference type="GO" id="GO:0003677">
    <property type="term" value="F:DNA binding"/>
    <property type="evidence" value="ECO:0007669"/>
    <property type="project" value="UniProtKB-KW"/>
</dbReference>
<proteinExistence type="predicted"/>
<dbReference type="CDD" id="cd07377">
    <property type="entry name" value="WHTH_GntR"/>
    <property type="match status" value="1"/>
</dbReference>
<comment type="caution">
    <text evidence="5">The sequence shown here is derived from an EMBL/GenBank/DDBJ whole genome shotgun (WGS) entry which is preliminary data.</text>
</comment>
<evidence type="ECO:0000256" key="3">
    <source>
        <dbReference type="ARBA" id="ARBA00023163"/>
    </source>
</evidence>
<accession>A0A6G4AEA8</accession>
<dbReference type="PANTHER" id="PTHR44846">
    <property type="entry name" value="MANNOSYL-D-GLYCERATE TRANSPORT/METABOLISM SYSTEM REPRESSOR MNGR-RELATED"/>
    <property type="match status" value="1"/>
</dbReference>
<keyword evidence="3" id="KW-0804">Transcription</keyword>
<evidence type="ECO:0000256" key="2">
    <source>
        <dbReference type="ARBA" id="ARBA00023125"/>
    </source>
</evidence>
<evidence type="ECO:0000313" key="6">
    <source>
        <dbReference type="Proteomes" id="UP000476310"/>
    </source>
</evidence>
<dbReference type="InterPro" id="IPR050679">
    <property type="entry name" value="Bact_HTH_transcr_reg"/>
</dbReference>
<feature type="domain" description="HTH gntR-type" evidence="4">
    <location>
        <begin position="13"/>
        <end position="70"/>
    </location>
</feature>
<protein>
    <submittedName>
        <fullName evidence="5">Winged helix-turn-helix transcriptional regulator</fullName>
    </submittedName>
</protein>
<reference evidence="5" key="1">
    <citation type="submission" date="2020-02" db="EMBL/GenBank/DDBJ databases">
        <title>A new Streptomyces sp. for controlling soil-borne diseases.</title>
        <authorList>
            <person name="Li X."/>
            <person name="Tian Y."/>
            <person name="Gao K."/>
        </authorList>
    </citation>
    <scope>NUCLEOTIDE SEQUENCE [LARGE SCALE GENOMIC DNA]</scope>
    <source>
        <strain evidence="5">0250</strain>
    </source>
</reference>
<keyword evidence="1" id="KW-0805">Transcription regulation</keyword>
<dbReference type="InterPro" id="IPR036388">
    <property type="entry name" value="WH-like_DNA-bd_sf"/>
</dbReference>
<dbReference type="GO" id="GO:0045892">
    <property type="term" value="P:negative regulation of DNA-templated transcription"/>
    <property type="evidence" value="ECO:0007669"/>
    <property type="project" value="TreeGrafter"/>
</dbReference>
<sequence>MPEASPRGTYLMIADALRKEIEEGRITSTVPSEAQLMRDHGVSRTTVRRALALLQGEGLIHSAPGPCACRECHPPWSDACTRAGGGRPRRSSRRCHCRKPHPSWWEPVHRASRNLAAVA</sequence>
<dbReference type="Proteomes" id="UP000476310">
    <property type="component" value="Unassembled WGS sequence"/>
</dbReference>
<keyword evidence="6" id="KW-1185">Reference proteome</keyword>
<keyword evidence="2" id="KW-0238">DNA-binding</keyword>
<evidence type="ECO:0000259" key="4">
    <source>
        <dbReference type="SMART" id="SM00345"/>
    </source>
</evidence>
<dbReference type="PANTHER" id="PTHR44846:SF17">
    <property type="entry name" value="GNTR-FAMILY TRANSCRIPTIONAL REGULATOR"/>
    <property type="match status" value="1"/>
</dbReference>
<dbReference type="EMBL" id="JAAIKT010000010">
    <property type="protein sequence ID" value="NEW71011.1"/>
    <property type="molecule type" value="Genomic_DNA"/>
</dbReference>
<dbReference type="Pfam" id="PF00392">
    <property type="entry name" value="GntR"/>
    <property type="match status" value="1"/>
</dbReference>
<dbReference type="InterPro" id="IPR000524">
    <property type="entry name" value="Tscrpt_reg_HTH_GntR"/>
</dbReference>
<dbReference type="PRINTS" id="PR00035">
    <property type="entry name" value="HTHGNTR"/>
</dbReference>